<dbReference type="InterPro" id="IPR029058">
    <property type="entry name" value="AB_hydrolase_fold"/>
</dbReference>
<dbReference type="PROSITE" id="PS51257">
    <property type="entry name" value="PROKAR_LIPOPROTEIN"/>
    <property type="match status" value="1"/>
</dbReference>
<protein>
    <submittedName>
        <fullName evidence="1">Carboxylesterase</fullName>
    </submittedName>
</protein>
<dbReference type="AlphaFoldDB" id="A0A2W7ND08"/>
<dbReference type="OrthoDB" id="749406at2"/>
<accession>A0A2W7ND08</accession>
<organism evidence="1 2">
    <name type="scientific">Breznakibacter xylanolyticus</name>
    <dbReference type="NCBI Taxonomy" id="990"/>
    <lineage>
        <taxon>Bacteria</taxon>
        <taxon>Pseudomonadati</taxon>
        <taxon>Bacteroidota</taxon>
        <taxon>Bacteroidia</taxon>
        <taxon>Marinilabiliales</taxon>
        <taxon>Marinilabiliaceae</taxon>
        <taxon>Breznakibacter</taxon>
    </lineage>
</organism>
<evidence type="ECO:0000313" key="1">
    <source>
        <dbReference type="EMBL" id="PZX17860.1"/>
    </source>
</evidence>
<sequence>MPLHFKTLGFIALLWLTTACNLSPDIDDAIDLDGTQIYDPSLAHPEQYLLSYQHPAPTSDQLNLPVAITVHGFSASTWEWDEFCQWSHDRGQLLTSQVLLGGHGIDYQAFKTASWGEWQRPILEEYQRLEAMGYKHLYLAGSSTGATLILELMASGKLAGSQRPESIIMIDPIIIPSNKFLSLVGFVGPIMGFVETPLDEAENGHYYKYRPHEALNQLLRLTDRVRHDLEDDITLPPGTTLTVYKSLRDASADPVSALLLYKGISTSAGKPTVKMVDSDLHVFTYLKGSNNVSEHDKTLQNQTFMEMEAIMHGR</sequence>
<comment type="caution">
    <text evidence="1">The sequence shown here is derived from an EMBL/GenBank/DDBJ whole genome shotgun (WGS) entry which is preliminary data.</text>
</comment>
<dbReference type="EMBL" id="QKZK01000008">
    <property type="protein sequence ID" value="PZX17860.1"/>
    <property type="molecule type" value="Genomic_DNA"/>
</dbReference>
<dbReference type="SUPFAM" id="SSF53474">
    <property type="entry name" value="alpha/beta-Hydrolases"/>
    <property type="match status" value="1"/>
</dbReference>
<name>A0A2W7ND08_9BACT</name>
<dbReference type="Proteomes" id="UP000249239">
    <property type="component" value="Unassembled WGS sequence"/>
</dbReference>
<dbReference type="Gene3D" id="3.40.50.1820">
    <property type="entry name" value="alpha/beta hydrolase"/>
    <property type="match status" value="1"/>
</dbReference>
<evidence type="ECO:0000313" key="2">
    <source>
        <dbReference type="Proteomes" id="UP000249239"/>
    </source>
</evidence>
<dbReference type="RefSeq" id="WP_111444978.1">
    <property type="nucleotide sequence ID" value="NZ_QKZK01000008.1"/>
</dbReference>
<keyword evidence="2" id="KW-1185">Reference proteome</keyword>
<reference evidence="1 2" key="1">
    <citation type="submission" date="2018-06" db="EMBL/GenBank/DDBJ databases">
        <title>Genomic Encyclopedia of Archaeal and Bacterial Type Strains, Phase II (KMG-II): from individual species to whole genera.</title>
        <authorList>
            <person name="Goeker M."/>
        </authorList>
    </citation>
    <scope>NUCLEOTIDE SEQUENCE [LARGE SCALE GENOMIC DNA]</scope>
    <source>
        <strain evidence="1 2">DSM 6779</strain>
    </source>
</reference>
<gene>
    <name evidence="1" type="ORF">LX69_01273</name>
</gene>
<proteinExistence type="predicted"/>